<name>A0AA90GZI9_9ACTN</name>
<gene>
    <name evidence="3" type="ORF">POF50_008475</name>
</gene>
<evidence type="ECO:0000256" key="2">
    <source>
        <dbReference type="SAM" id="Phobius"/>
    </source>
</evidence>
<comment type="caution">
    <text evidence="3">The sequence shown here is derived from an EMBL/GenBank/DDBJ whole genome shotgun (WGS) entry which is preliminary data.</text>
</comment>
<reference evidence="3" key="1">
    <citation type="submission" date="2023-05" db="EMBL/GenBank/DDBJ databases">
        <title>Streptantibioticus silvisoli sp. nov., acidotolerant actinomycetes 1 from pine litter.</title>
        <authorList>
            <person name="Swiecimska M."/>
            <person name="Golinska P."/>
            <person name="Sangal V."/>
            <person name="Wachnowicz B."/>
            <person name="Goodfellow M."/>
        </authorList>
    </citation>
    <scope>NUCLEOTIDE SEQUENCE</scope>
    <source>
        <strain evidence="3">SL13</strain>
    </source>
</reference>
<feature type="region of interest" description="Disordered" evidence="1">
    <location>
        <begin position="1"/>
        <end position="21"/>
    </location>
</feature>
<protein>
    <submittedName>
        <fullName evidence="3">Uncharacterized protein</fullName>
    </submittedName>
</protein>
<feature type="transmembrane region" description="Helical" evidence="2">
    <location>
        <begin position="33"/>
        <end position="50"/>
    </location>
</feature>
<dbReference type="RefSeq" id="WP_271312259.1">
    <property type="nucleotide sequence ID" value="NZ_JABXJJ020000009.1"/>
</dbReference>
<keyword evidence="2" id="KW-0812">Transmembrane</keyword>
<keyword evidence="2" id="KW-1133">Transmembrane helix</keyword>
<evidence type="ECO:0000313" key="3">
    <source>
        <dbReference type="EMBL" id="MDI5969381.1"/>
    </source>
</evidence>
<proteinExistence type="predicted"/>
<organism evidence="3">
    <name type="scientific">Streptantibioticus silvisoli</name>
    <dbReference type="NCBI Taxonomy" id="2705255"/>
    <lineage>
        <taxon>Bacteria</taxon>
        <taxon>Bacillati</taxon>
        <taxon>Actinomycetota</taxon>
        <taxon>Actinomycetes</taxon>
        <taxon>Kitasatosporales</taxon>
        <taxon>Streptomycetaceae</taxon>
        <taxon>Streptantibioticus</taxon>
    </lineage>
</organism>
<dbReference type="AlphaFoldDB" id="A0AA90GZI9"/>
<dbReference type="EMBL" id="JABXJJ020000009">
    <property type="protein sequence ID" value="MDI5969381.1"/>
    <property type="molecule type" value="Genomic_DNA"/>
</dbReference>
<sequence>MSSIPAATPHTPAPAALPAAGPADARFGPTHQLILLLAFLGLGAGLFTTGTPMNSVFTLLGGCGAIGAATITTAGGGRRLARALAEAALRAAVGQ</sequence>
<accession>A0AA90GZI9</accession>
<feature type="transmembrane region" description="Helical" evidence="2">
    <location>
        <begin position="56"/>
        <end position="74"/>
    </location>
</feature>
<evidence type="ECO:0000256" key="1">
    <source>
        <dbReference type="SAM" id="MobiDB-lite"/>
    </source>
</evidence>
<keyword evidence="2" id="KW-0472">Membrane</keyword>